<keyword evidence="2" id="KW-1185">Reference proteome</keyword>
<evidence type="ECO:0000313" key="1">
    <source>
        <dbReference type="EMBL" id="MBB5082409.1"/>
    </source>
</evidence>
<organism evidence="1 2">
    <name type="scientific">Nonomuraea endophytica</name>
    <dbReference type="NCBI Taxonomy" id="714136"/>
    <lineage>
        <taxon>Bacteria</taxon>
        <taxon>Bacillati</taxon>
        <taxon>Actinomycetota</taxon>
        <taxon>Actinomycetes</taxon>
        <taxon>Streptosporangiales</taxon>
        <taxon>Streptosporangiaceae</taxon>
        <taxon>Nonomuraea</taxon>
    </lineage>
</organism>
<name>A0A7W8AA42_9ACTN</name>
<comment type="caution">
    <text evidence="1">The sequence shown here is derived from an EMBL/GenBank/DDBJ whole genome shotgun (WGS) entry which is preliminary data.</text>
</comment>
<dbReference type="RefSeq" id="WP_184970603.1">
    <property type="nucleotide sequence ID" value="NZ_JACHIN010000013.1"/>
</dbReference>
<sequence>MEYTFAEQFEHWRRLLGSSLRERDVEFRLAEIAWVSAMHQTTYSHSMASATGALLQQAPITAVVDALGVVDAEGLAKLWRPWAAGQSVLLVQGYGVVAPQDCARVGRLLAAEQL</sequence>
<evidence type="ECO:0000313" key="2">
    <source>
        <dbReference type="Proteomes" id="UP000568380"/>
    </source>
</evidence>
<dbReference type="AlphaFoldDB" id="A0A7W8AA42"/>
<accession>A0A7W8AA42</accession>
<dbReference type="EMBL" id="JACHIN010000013">
    <property type="protein sequence ID" value="MBB5082409.1"/>
    <property type="molecule type" value="Genomic_DNA"/>
</dbReference>
<protein>
    <submittedName>
        <fullName evidence="1">Uncharacterized protein</fullName>
    </submittedName>
</protein>
<proteinExistence type="predicted"/>
<dbReference type="Proteomes" id="UP000568380">
    <property type="component" value="Unassembled WGS sequence"/>
</dbReference>
<reference evidence="1 2" key="1">
    <citation type="submission" date="2020-08" db="EMBL/GenBank/DDBJ databases">
        <title>Genomic Encyclopedia of Type Strains, Phase IV (KMG-IV): sequencing the most valuable type-strain genomes for metagenomic binning, comparative biology and taxonomic classification.</title>
        <authorList>
            <person name="Goeker M."/>
        </authorList>
    </citation>
    <scope>NUCLEOTIDE SEQUENCE [LARGE SCALE GENOMIC DNA]</scope>
    <source>
        <strain evidence="1 2">DSM 45385</strain>
    </source>
</reference>
<gene>
    <name evidence="1" type="ORF">HNR40_007904</name>
</gene>